<proteinExistence type="predicted"/>
<protein>
    <submittedName>
        <fullName evidence="2">Uncharacterized protein</fullName>
    </submittedName>
</protein>
<dbReference type="EMBL" id="GBRH01165220">
    <property type="protein sequence ID" value="JAE32676.1"/>
    <property type="molecule type" value="Transcribed_RNA"/>
</dbReference>
<sequence>MGDGERRRRRRGVDRRAMAGARVWGRMRSGREEGRGRGKS</sequence>
<name>A0A0A9HCW2_ARUDO</name>
<feature type="region of interest" description="Disordered" evidence="1">
    <location>
        <begin position="1"/>
        <end position="40"/>
    </location>
</feature>
<reference evidence="2" key="1">
    <citation type="submission" date="2014-09" db="EMBL/GenBank/DDBJ databases">
        <authorList>
            <person name="Magalhaes I.L.F."/>
            <person name="Oliveira U."/>
            <person name="Santos F.R."/>
            <person name="Vidigal T.H.D.A."/>
            <person name="Brescovit A.D."/>
            <person name="Santos A.J."/>
        </authorList>
    </citation>
    <scope>NUCLEOTIDE SEQUENCE</scope>
    <source>
        <tissue evidence="2">Shoot tissue taken approximately 20 cm above the soil surface</tissue>
    </source>
</reference>
<accession>A0A0A9HCW2</accession>
<reference evidence="2" key="2">
    <citation type="journal article" date="2015" name="Data Brief">
        <title>Shoot transcriptome of the giant reed, Arundo donax.</title>
        <authorList>
            <person name="Barrero R.A."/>
            <person name="Guerrero F.D."/>
            <person name="Moolhuijzen P."/>
            <person name="Goolsby J.A."/>
            <person name="Tidwell J."/>
            <person name="Bellgard S.E."/>
            <person name="Bellgard M.I."/>
        </authorList>
    </citation>
    <scope>NUCLEOTIDE SEQUENCE</scope>
    <source>
        <tissue evidence="2">Shoot tissue taken approximately 20 cm above the soil surface</tissue>
    </source>
</reference>
<evidence type="ECO:0000256" key="1">
    <source>
        <dbReference type="SAM" id="MobiDB-lite"/>
    </source>
</evidence>
<feature type="compositionally biased region" description="Basic and acidic residues" evidence="1">
    <location>
        <begin position="29"/>
        <end position="40"/>
    </location>
</feature>
<organism evidence="2">
    <name type="scientific">Arundo donax</name>
    <name type="common">Giant reed</name>
    <name type="synonym">Donax arundinaceus</name>
    <dbReference type="NCBI Taxonomy" id="35708"/>
    <lineage>
        <taxon>Eukaryota</taxon>
        <taxon>Viridiplantae</taxon>
        <taxon>Streptophyta</taxon>
        <taxon>Embryophyta</taxon>
        <taxon>Tracheophyta</taxon>
        <taxon>Spermatophyta</taxon>
        <taxon>Magnoliopsida</taxon>
        <taxon>Liliopsida</taxon>
        <taxon>Poales</taxon>
        <taxon>Poaceae</taxon>
        <taxon>PACMAD clade</taxon>
        <taxon>Arundinoideae</taxon>
        <taxon>Arundineae</taxon>
        <taxon>Arundo</taxon>
    </lineage>
</organism>
<evidence type="ECO:0000313" key="2">
    <source>
        <dbReference type="EMBL" id="JAE32676.1"/>
    </source>
</evidence>
<dbReference type="AlphaFoldDB" id="A0A0A9HCW2"/>
<feature type="compositionally biased region" description="Low complexity" evidence="1">
    <location>
        <begin position="18"/>
        <end position="27"/>
    </location>
</feature>